<organism evidence="2 3">
    <name type="scientific">Albula glossodonta</name>
    <name type="common">roundjaw bonefish</name>
    <dbReference type="NCBI Taxonomy" id="121402"/>
    <lineage>
        <taxon>Eukaryota</taxon>
        <taxon>Metazoa</taxon>
        <taxon>Chordata</taxon>
        <taxon>Craniata</taxon>
        <taxon>Vertebrata</taxon>
        <taxon>Euteleostomi</taxon>
        <taxon>Actinopterygii</taxon>
        <taxon>Neopterygii</taxon>
        <taxon>Teleostei</taxon>
        <taxon>Albuliformes</taxon>
        <taxon>Albulidae</taxon>
        <taxon>Albula</taxon>
    </lineage>
</organism>
<proteinExistence type="predicted"/>
<reference evidence="2" key="1">
    <citation type="thesis" date="2021" institute="BYU ScholarsArchive" country="Provo, UT, USA">
        <title>Applications of and Algorithms for Genome Assembly and Genomic Analyses with an Emphasis on Marine Teleosts.</title>
        <authorList>
            <person name="Pickett B.D."/>
        </authorList>
    </citation>
    <scope>NUCLEOTIDE SEQUENCE</scope>
    <source>
        <strain evidence="2">HI-2016</strain>
    </source>
</reference>
<protein>
    <recommendedName>
        <fullName evidence="1">FERM domain-containing protein</fullName>
    </recommendedName>
</protein>
<comment type="caution">
    <text evidence="2">The sequence shown here is derived from an EMBL/GenBank/DDBJ whole genome shotgun (WGS) entry which is preliminary data.</text>
</comment>
<dbReference type="FunFam" id="1.20.80.10:FF:000005">
    <property type="entry name" value="FERM, RhoGEF and pleckstrin domain-containing protein 1"/>
    <property type="match status" value="1"/>
</dbReference>
<dbReference type="AlphaFoldDB" id="A0A8T2NW89"/>
<dbReference type="PRINTS" id="PR00935">
    <property type="entry name" value="BAND41"/>
</dbReference>
<dbReference type="InterPro" id="IPR000299">
    <property type="entry name" value="FERM_domain"/>
</dbReference>
<dbReference type="Pfam" id="PF00373">
    <property type="entry name" value="FERM_M"/>
    <property type="match status" value="1"/>
</dbReference>
<dbReference type="PANTHER" id="PTHR45858">
    <property type="entry name" value="FERM DOMAIN CONTAINING PROTEIN"/>
    <property type="match status" value="1"/>
</dbReference>
<dbReference type="Gene3D" id="1.20.80.10">
    <property type="match status" value="1"/>
</dbReference>
<evidence type="ECO:0000259" key="1">
    <source>
        <dbReference type="PROSITE" id="PS50057"/>
    </source>
</evidence>
<dbReference type="CDD" id="cd14473">
    <property type="entry name" value="FERM_B-lobe"/>
    <property type="match status" value="1"/>
</dbReference>
<name>A0A8T2NW89_9TELE</name>
<gene>
    <name evidence="2" type="ORF">JZ751_013729</name>
</gene>
<dbReference type="InterPro" id="IPR019749">
    <property type="entry name" value="Band_41_domain"/>
</dbReference>
<accession>A0A8T2NW89</accession>
<evidence type="ECO:0000313" key="2">
    <source>
        <dbReference type="EMBL" id="KAG9343560.1"/>
    </source>
</evidence>
<keyword evidence="3" id="KW-1185">Reference proteome</keyword>
<feature type="domain" description="FERM" evidence="1">
    <location>
        <begin position="1"/>
        <end position="112"/>
    </location>
</feature>
<dbReference type="Proteomes" id="UP000824540">
    <property type="component" value="Unassembled WGS sequence"/>
</dbReference>
<dbReference type="InterPro" id="IPR051835">
    <property type="entry name" value="RAC1-GEF"/>
</dbReference>
<sequence length="112" mass="13124">MHGLRLVNGRFWARGPRNTLFRLSVKFFPPDPSQLQEEYTRYLFALQIKRNLVEGKLACTENTAALLASHLVQSEIGDYDELADREYLKANKLLPNQERLQEKIMELHCRHL</sequence>
<dbReference type="OrthoDB" id="9990815at2759"/>
<dbReference type="PANTHER" id="PTHR45858:SF4">
    <property type="entry name" value="FERM, ARHGEF AND PLECKSTRIN DOMAIN-CONTAINING PROTEIN 2"/>
    <property type="match status" value="1"/>
</dbReference>
<evidence type="ECO:0000313" key="3">
    <source>
        <dbReference type="Proteomes" id="UP000824540"/>
    </source>
</evidence>
<dbReference type="InterPro" id="IPR014352">
    <property type="entry name" value="FERM/acyl-CoA-bd_prot_sf"/>
</dbReference>
<dbReference type="EMBL" id="JAFBMS010000023">
    <property type="protein sequence ID" value="KAG9343560.1"/>
    <property type="molecule type" value="Genomic_DNA"/>
</dbReference>
<dbReference type="GO" id="GO:0005085">
    <property type="term" value="F:guanyl-nucleotide exchange factor activity"/>
    <property type="evidence" value="ECO:0007669"/>
    <property type="project" value="TreeGrafter"/>
</dbReference>
<dbReference type="InterPro" id="IPR035963">
    <property type="entry name" value="FERM_2"/>
</dbReference>
<dbReference type="SUPFAM" id="SSF47031">
    <property type="entry name" value="Second domain of FERM"/>
    <property type="match status" value="1"/>
</dbReference>
<dbReference type="PROSITE" id="PS50057">
    <property type="entry name" value="FERM_3"/>
    <property type="match status" value="1"/>
</dbReference>
<dbReference type="InterPro" id="IPR019748">
    <property type="entry name" value="FERM_central"/>
</dbReference>